<reference evidence="1 2" key="1">
    <citation type="submission" date="2016-07" db="EMBL/GenBank/DDBJ databases">
        <title>Pervasive Adenine N6-methylation of Active Genes in Fungi.</title>
        <authorList>
            <consortium name="DOE Joint Genome Institute"/>
            <person name="Mondo S.J."/>
            <person name="Dannebaum R.O."/>
            <person name="Kuo R.C."/>
            <person name="Labutti K."/>
            <person name="Haridas S."/>
            <person name="Kuo A."/>
            <person name="Salamov A."/>
            <person name="Ahrendt S.R."/>
            <person name="Lipzen A."/>
            <person name="Sullivan W."/>
            <person name="Andreopoulos W.B."/>
            <person name="Clum A."/>
            <person name="Lindquist E."/>
            <person name="Daum C."/>
            <person name="Ramamoorthy G.K."/>
            <person name="Gryganskyi A."/>
            <person name="Culley D."/>
            <person name="Magnuson J.K."/>
            <person name="James T.Y."/>
            <person name="O'Malley M.A."/>
            <person name="Stajich J.E."/>
            <person name="Spatafora J.W."/>
            <person name="Visel A."/>
            <person name="Grigoriev I.V."/>
        </authorList>
    </citation>
    <scope>NUCLEOTIDE SEQUENCE [LARGE SCALE GENOMIC DNA]</scope>
    <source>
        <strain evidence="1 2">NRRL 1336</strain>
    </source>
</reference>
<evidence type="ECO:0000313" key="1">
    <source>
        <dbReference type="EMBL" id="ORZ07423.1"/>
    </source>
</evidence>
<keyword evidence="2" id="KW-1185">Reference proteome</keyword>
<protein>
    <submittedName>
        <fullName evidence="1">Uncharacterized protein</fullName>
    </submittedName>
</protein>
<evidence type="ECO:0000313" key="2">
    <source>
        <dbReference type="Proteomes" id="UP000193560"/>
    </source>
</evidence>
<sequence>MHRRLTKRTVLEMMLQTKASKHEDRFHSIIPLAPKYKHHIKDRHSISRLGISDMLSVRLQLMAWMDTKDRLMLVFCKRHPLPSRTPLLPTFASHFKAIQPGLMACFTTTIRGVQCNFDLTTTTTNNDIRLYHHSIGHMLWLSPRVLYLHKSKRRSFYQDMGGQSHPLWASLGLDPARDPLEAVSIPLFLIDATLTETTTSLPWYGLTSDLQVVGSREKNIWLVYPFCSNYKEGRIYPSQRCTMKKDTAAGFPNGFRIF</sequence>
<proteinExistence type="predicted"/>
<comment type="caution">
    <text evidence="1">The sequence shown here is derived from an EMBL/GenBank/DDBJ whole genome shotgun (WGS) entry which is preliminary data.</text>
</comment>
<dbReference type="Proteomes" id="UP000193560">
    <property type="component" value="Unassembled WGS sequence"/>
</dbReference>
<dbReference type="AlphaFoldDB" id="A0A1X2I1L1"/>
<accession>A0A1X2I1L1</accession>
<gene>
    <name evidence="1" type="ORF">BCR42DRAFT_426236</name>
</gene>
<name>A0A1X2I1L1_9FUNG</name>
<organism evidence="1 2">
    <name type="scientific">Absidia repens</name>
    <dbReference type="NCBI Taxonomy" id="90262"/>
    <lineage>
        <taxon>Eukaryota</taxon>
        <taxon>Fungi</taxon>
        <taxon>Fungi incertae sedis</taxon>
        <taxon>Mucoromycota</taxon>
        <taxon>Mucoromycotina</taxon>
        <taxon>Mucoromycetes</taxon>
        <taxon>Mucorales</taxon>
        <taxon>Cunninghamellaceae</taxon>
        <taxon>Absidia</taxon>
    </lineage>
</organism>
<dbReference type="EMBL" id="MCGE01000035">
    <property type="protein sequence ID" value="ORZ07423.1"/>
    <property type="molecule type" value="Genomic_DNA"/>
</dbReference>
<dbReference type="OrthoDB" id="2302588at2759"/>